<evidence type="ECO:0000256" key="8">
    <source>
        <dbReference type="ARBA" id="ARBA00023157"/>
    </source>
</evidence>
<comment type="subcellular location">
    <subcellularLocation>
        <location evidence="9">Mitochondrion inner membrane</location>
        <topology evidence="9">Peripheral membrane protein</topology>
        <orientation evidence="9">Intermembrane side</orientation>
    </subcellularLocation>
</comment>
<evidence type="ECO:0000256" key="3">
    <source>
        <dbReference type="ARBA" id="ARBA00022723"/>
    </source>
</evidence>
<keyword evidence="12" id="KW-1185">Reference proteome</keyword>
<evidence type="ECO:0000256" key="7">
    <source>
        <dbReference type="ARBA" id="ARBA00023128"/>
    </source>
</evidence>
<sequence length="87" mass="9638">MDPSAMNPVDLARREMAFYADLFNKMAEVCFRKCVTRYSDGDLQTGENVCVDRCVSKYLSALQKVGELLQETQQQQTGGAVGGLPSR</sequence>
<name>A0AAV9J2J7_CYACA</name>
<keyword evidence="2 9" id="KW-0813">Transport</keyword>
<evidence type="ECO:0000256" key="1">
    <source>
        <dbReference type="ARBA" id="ARBA00006720"/>
    </source>
</evidence>
<organism evidence="11 12">
    <name type="scientific">Cyanidium caldarium</name>
    <name type="common">Red alga</name>
    <dbReference type="NCBI Taxonomy" id="2771"/>
    <lineage>
        <taxon>Eukaryota</taxon>
        <taxon>Rhodophyta</taxon>
        <taxon>Bangiophyceae</taxon>
        <taxon>Cyanidiales</taxon>
        <taxon>Cyanidiaceae</taxon>
        <taxon>Cyanidium</taxon>
    </lineage>
</organism>
<evidence type="ECO:0000259" key="10">
    <source>
        <dbReference type="Pfam" id="PF02953"/>
    </source>
</evidence>
<dbReference type="EMBL" id="JANCYW010000018">
    <property type="protein sequence ID" value="KAK4538568.1"/>
    <property type="molecule type" value="Genomic_DNA"/>
</dbReference>
<dbReference type="InterPro" id="IPR004217">
    <property type="entry name" value="Tim10-like"/>
</dbReference>
<comment type="subunit">
    <text evidence="9">Heterohexamer.</text>
</comment>
<dbReference type="InterPro" id="IPR035427">
    <property type="entry name" value="Tim10-like_dom_sf"/>
</dbReference>
<dbReference type="PANTHER" id="PTHR11038:SF16">
    <property type="entry name" value="MITOCHONDRIAL IMPORT INNER MEMBRANE TRANSLOCASE SUBUNIT TIM10"/>
    <property type="match status" value="1"/>
</dbReference>
<keyword evidence="5 9" id="KW-0653">Protein transport</keyword>
<keyword evidence="9" id="KW-0472">Membrane</keyword>
<evidence type="ECO:0000256" key="4">
    <source>
        <dbReference type="ARBA" id="ARBA00022833"/>
    </source>
</evidence>
<dbReference type="GO" id="GO:0005743">
    <property type="term" value="C:mitochondrial inner membrane"/>
    <property type="evidence" value="ECO:0007669"/>
    <property type="project" value="UniProtKB-SubCell"/>
</dbReference>
<dbReference type="GO" id="GO:0015031">
    <property type="term" value="P:protein transport"/>
    <property type="evidence" value="ECO:0007669"/>
    <property type="project" value="UniProtKB-KW"/>
</dbReference>
<comment type="similarity">
    <text evidence="1 9">Belongs to the small Tim family.</text>
</comment>
<gene>
    <name evidence="11" type="ORF">CDCA_CDCA18G4593</name>
</gene>
<keyword evidence="9" id="KW-0999">Mitochondrion inner membrane</keyword>
<keyword evidence="4" id="KW-0862">Zinc</keyword>
<evidence type="ECO:0000313" key="12">
    <source>
        <dbReference type="Proteomes" id="UP001301350"/>
    </source>
</evidence>
<accession>A0AAV9J2J7</accession>
<keyword evidence="8 9" id="KW-1015">Disulfide bond</keyword>
<dbReference type="Gene3D" id="1.10.287.810">
    <property type="entry name" value="Mitochondrial import inner membrane translocase subunit tim13 like domains"/>
    <property type="match status" value="1"/>
</dbReference>
<proteinExistence type="inferred from homology"/>
<dbReference type="PANTHER" id="PTHR11038">
    <property type="entry name" value="MITOCHONDRIAL IMPORT INNER MEMBRANE TRANSLOCASE SUBUNIT TIM10"/>
    <property type="match status" value="1"/>
</dbReference>
<dbReference type="GO" id="GO:0045039">
    <property type="term" value="P:protein insertion into mitochondrial inner membrane"/>
    <property type="evidence" value="ECO:0007669"/>
    <property type="project" value="TreeGrafter"/>
</dbReference>
<evidence type="ECO:0000256" key="9">
    <source>
        <dbReference type="RuleBase" id="RU367043"/>
    </source>
</evidence>
<keyword evidence="7 9" id="KW-0496">Mitochondrion</keyword>
<keyword evidence="9" id="KW-0143">Chaperone</keyword>
<evidence type="ECO:0000256" key="2">
    <source>
        <dbReference type="ARBA" id="ARBA00022448"/>
    </source>
</evidence>
<reference evidence="11 12" key="1">
    <citation type="submission" date="2022-07" db="EMBL/GenBank/DDBJ databases">
        <title>Genome-wide signatures of adaptation to extreme environments.</title>
        <authorList>
            <person name="Cho C.H."/>
            <person name="Yoon H.S."/>
        </authorList>
    </citation>
    <scope>NUCLEOTIDE SEQUENCE [LARGE SCALE GENOMIC DNA]</scope>
    <source>
        <strain evidence="11 12">DBV 063 E5</strain>
    </source>
</reference>
<comment type="caution">
    <text evidence="11">The sequence shown here is derived from an EMBL/GenBank/DDBJ whole genome shotgun (WGS) entry which is preliminary data.</text>
</comment>
<keyword evidence="6 9" id="KW-0811">Translocation</keyword>
<evidence type="ECO:0000256" key="5">
    <source>
        <dbReference type="ARBA" id="ARBA00022927"/>
    </source>
</evidence>
<evidence type="ECO:0000256" key="6">
    <source>
        <dbReference type="ARBA" id="ARBA00023010"/>
    </source>
</evidence>
<keyword evidence="3" id="KW-0479">Metal-binding</keyword>
<dbReference type="GO" id="GO:0046872">
    <property type="term" value="F:metal ion binding"/>
    <property type="evidence" value="ECO:0007669"/>
    <property type="project" value="UniProtKB-KW"/>
</dbReference>
<dbReference type="AlphaFoldDB" id="A0AAV9J2J7"/>
<evidence type="ECO:0000313" key="11">
    <source>
        <dbReference type="EMBL" id="KAK4538568.1"/>
    </source>
</evidence>
<dbReference type="Pfam" id="PF02953">
    <property type="entry name" value="zf-Tim10_DDP"/>
    <property type="match status" value="1"/>
</dbReference>
<comment type="domain">
    <text evidence="9">The twin CX3C motif contains 4 conserved Cys residues that form 2 disulfide bonds in the mitochondrial intermembrane space.</text>
</comment>
<dbReference type="Proteomes" id="UP001301350">
    <property type="component" value="Unassembled WGS sequence"/>
</dbReference>
<feature type="domain" description="Tim10-like" evidence="10">
    <location>
        <begin position="13"/>
        <end position="71"/>
    </location>
</feature>
<comment type="function">
    <text evidence="9">Mitochondrial intermembrane chaperone that participates in the import and insertion of some multi-pass transmembrane proteins into the mitochondrial inner membrane. Also required for the transfer of beta-barrel precursors from the TOM complex to the sorting and assembly machinery (SAM complex) of the outer membrane. Acts as a chaperone-like protein that protects the hydrophobic precursors from aggregation and guide them through the mitochondrial intermembrane space.</text>
</comment>
<protein>
    <recommendedName>
        <fullName evidence="9">Mitochondrial import inner membrane translocase subunit</fullName>
    </recommendedName>
</protein>
<dbReference type="SUPFAM" id="SSF144122">
    <property type="entry name" value="Tim10-like"/>
    <property type="match status" value="1"/>
</dbReference>